<feature type="coiled-coil region" evidence="11">
    <location>
        <begin position="1180"/>
        <end position="1207"/>
    </location>
</feature>
<dbReference type="PANTHER" id="PTHR43982">
    <property type="entry name" value="UBIQUITIN CARBOXYL-TERMINAL HYDROLASE"/>
    <property type="match status" value="1"/>
</dbReference>
<evidence type="ECO:0000256" key="5">
    <source>
        <dbReference type="ARBA" id="ARBA00022801"/>
    </source>
</evidence>
<dbReference type="MEROPS" id="C19.003"/>
<evidence type="ECO:0000313" key="16">
    <source>
        <dbReference type="Proteomes" id="UP000002605"/>
    </source>
</evidence>
<evidence type="ECO:0000256" key="7">
    <source>
        <dbReference type="ARBA" id="ARBA00040966"/>
    </source>
</evidence>
<evidence type="ECO:0000256" key="2">
    <source>
        <dbReference type="ARBA" id="ARBA00012759"/>
    </source>
</evidence>
<dbReference type="EC" id="3.4.19.12" evidence="2"/>
<evidence type="ECO:0000256" key="1">
    <source>
        <dbReference type="ARBA" id="ARBA00000707"/>
    </source>
</evidence>
<organism evidence="15 16">
    <name type="scientific">Candida dubliniensis (strain CD36 / ATCC MYA-646 / CBS 7987 / NCPF 3949 / NRRL Y-17841)</name>
    <name type="common">Yeast</name>
    <dbReference type="NCBI Taxonomy" id="573826"/>
    <lineage>
        <taxon>Eukaryota</taxon>
        <taxon>Fungi</taxon>
        <taxon>Dikarya</taxon>
        <taxon>Ascomycota</taxon>
        <taxon>Saccharomycotina</taxon>
        <taxon>Pichiomycetes</taxon>
        <taxon>Debaryomycetaceae</taxon>
        <taxon>Candida/Lodderomyces clade</taxon>
        <taxon>Candida</taxon>
    </lineage>
</organism>
<keyword evidence="4" id="KW-0833">Ubl conjugation pathway</keyword>
<feature type="compositionally biased region" description="Basic and acidic residues" evidence="12">
    <location>
        <begin position="883"/>
        <end position="896"/>
    </location>
</feature>
<evidence type="ECO:0000313" key="14">
    <source>
        <dbReference type="CGD" id="CAL0000165785"/>
    </source>
</evidence>
<evidence type="ECO:0000256" key="4">
    <source>
        <dbReference type="ARBA" id="ARBA00022786"/>
    </source>
</evidence>
<evidence type="ECO:0000256" key="8">
    <source>
        <dbReference type="ARBA" id="ARBA00041732"/>
    </source>
</evidence>
<dbReference type="VEuPathDB" id="FungiDB:CD36_31360"/>
<dbReference type="CGD" id="CAL0000165785">
    <property type="gene designation" value="Cd36_31360"/>
</dbReference>
<comment type="catalytic activity">
    <reaction evidence="1">
        <text>Thiol-dependent hydrolysis of ester, thioester, amide, peptide and isopeptide bonds formed by the C-terminal Gly of ubiquitin (a 76-residue protein attached to proteins as an intracellular targeting signal).</text>
        <dbReference type="EC" id="3.4.19.12"/>
    </reaction>
</comment>
<dbReference type="PANTHER" id="PTHR43982:SF6">
    <property type="entry name" value="UBIQUITIN CARBOXYL-TERMINAL HYDROLASE 2-RELATED"/>
    <property type="match status" value="1"/>
</dbReference>
<dbReference type="InterPro" id="IPR044635">
    <property type="entry name" value="UBP14-like"/>
</dbReference>
<keyword evidence="11" id="KW-0175">Coiled coil</keyword>
<reference evidence="15 16" key="1">
    <citation type="journal article" date="2009" name="Genome Res.">
        <title>Comparative genomics of the fungal pathogens Candida dubliniensis and Candida albicans.</title>
        <authorList>
            <person name="Jackson A.P."/>
            <person name="Gamble J.A."/>
            <person name="Yeomans T."/>
            <person name="Moran G.P."/>
            <person name="Saunders D."/>
            <person name="Harris D."/>
            <person name="Aslett M."/>
            <person name="Barrell J.F."/>
            <person name="Butler G."/>
            <person name="Citiulo F."/>
            <person name="Coleman D.C."/>
            <person name="de Groot P.W.J."/>
            <person name="Goodwin T.J."/>
            <person name="Quail M.A."/>
            <person name="McQuillan J."/>
            <person name="Munro C.A."/>
            <person name="Pain A."/>
            <person name="Poulter R.T."/>
            <person name="Rajandream M.A."/>
            <person name="Renauld H."/>
            <person name="Spiering M.J."/>
            <person name="Tivey A."/>
            <person name="Gow N.A.R."/>
            <person name="Barrell B."/>
            <person name="Sullivan D.J."/>
            <person name="Berriman M."/>
        </authorList>
    </citation>
    <scope>NUCLEOTIDE SEQUENCE [LARGE SCALE GENOMIC DNA]</scope>
    <source>
        <strain evidence="16">CD36 / ATCC MYA-646 / CBS 7987 / NCPF 3949 / NRRL Y-17841</strain>
    </source>
</reference>
<evidence type="ECO:0000313" key="15">
    <source>
        <dbReference type="EMBL" id="CAX40127.1"/>
    </source>
</evidence>
<dbReference type="PROSITE" id="PS00972">
    <property type="entry name" value="USP_1"/>
    <property type="match status" value="1"/>
</dbReference>
<dbReference type="GO" id="GO:0004843">
    <property type="term" value="F:cysteine-type deubiquitinase activity"/>
    <property type="evidence" value="ECO:0007669"/>
    <property type="project" value="UniProtKB-EC"/>
</dbReference>
<evidence type="ECO:0000256" key="12">
    <source>
        <dbReference type="SAM" id="MobiDB-lite"/>
    </source>
</evidence>
<feature type="compositionally biased region" description="Low complexity" evidence="12">
    <location>
        <begin position="56"/>
        <end position="66"/>
    </location>
</feature>
<gene>
    <name evidence="14" type="ordered locus">Cd36_31360</name>
    <name evidence="15" type="ORF">CD36_31360</name>
</gene>
<protein>
    <recommendedName>
        <fullName evidence="7">Ubiquitin carboxyl-terminal hydrolase 2</fullName>
        <ecNumber evidence="2">3.4.19.12</ecNumber>
    </recommendedName>
    <alternativeName>
        <fullName evidence="9">Deubiquitinating enzyme 2</fullName>
    </alternativeName>
    <alternativeName>
        <fullName evidence="8">Ubiquitin thioesterase 2</fullName>
    </alternativeName>
    <alternativeName>
        <fullName evidence="10">Ubiquitin-specific-processing protease 2</fullName>
    </alternativeName>
</protein>
<dbReference type="RefSeq" id="XP_002422125.1">
    <property type="nucleotide sequence ID" value="XM_002422080.1"/>
</dbReference>
<dbReference type="InterPro" id="IPR018200">
    <property type="entry name" value="USP_CS"/>
</dbReference>
<dbReference type="GO" id="GO:0016579">
    <property type="term" value="P:protein deubiquitination"/>
    <property type="evidence" value="ECO:0007669"/>
    <property type="project" value="InterPro"/>
</dbReference>
<dbReference type="CDD" id="cd02666">
    <property type="entry name" value="Peptidase_C19J"/>
    <property type="match status" value="1"/>
</dbReference>
<dbReference type="InterPro" id="IPR038765">
    <property type="entry name" value="Papain-like_cys_pep_sf"/>
</dbReference>
<keyword evidence="3" id="KW-0645">Protease</keyword>
<dbReference type="Proteomes" id="UP000002605">
    <property type="component" value="Chromosome R"/>
</dbReference>
<dbReference type="GeneID" id="8049753"/>
<feature type="compositionally biased region" description="Acidic residues" evidence="12">
    <location>
        <begin position="927"/>
        <end position="943"/>
    </location>
</feature>
<keyword evidence="5 15" id="KW-0378">Hydrolase</keyword>
<dbReference type="HOGENOM" id="CLU_003155_1_0_1"/>
<proteinExistence type="predicted"/>
<evidence type="ECO:0000256" key="10">
    <source>
        <dbReference type="ARBA" id="ARBA00042737"/>
    </source>
</evidence>
<keyword evidence="6" id="KW-0788">Thiol protease</keyword>
<dbReference type="FunFam" id="3.90.70.10:FF:000176">
    <property type="entry name" value="Ubiquitin-specific protease"/>
    <property type="match status" value="1"/>
</dbReference>
<dbReference type="Gene3D" id="3.90.70.10">
    <property type="entry name" value="Cysteine proteinases"/>
    <property type="match status" value="2"/>
</dbReference>
<dbReference type="InterPro" id="IPR028889">
    <property type="entry name" value="USP"/>
</dbReference>
<dbReference type="OrthoDB" id="2420415at2759"/>
<feature type="region of interest" description="Disordered" evidence="12">
    <location>
        <begin position="1"/>
        <end position="66"/>
    </location>
</feature>
<dbReference type="EMBL" id="FM992695">
    <property type="protein sequence ID" value="CAX40127.1"/>
    <property type="molecule type" value="Genomic_DNA"/>
</dbReference>
<evidence type="ECO:0000256" key="3">
    <source>
        <dbReference type="ARBA" id="ARBA00022670"/>
    </source>
</evidence>
<dbReference type="GO" id="GO:0061136">
    <property type="term" value="P:regulation of proteasomal protein catabolic process"/>
    <property type="evidence" value="ECO:0007669"/>
    <property type="project" value="TreeGrafter"/>
</dbReference>
<evidence type="ECO:0000256" key="11">
    <source>
        <dbReference type="SAM" id="Coils"/>
    </source>
</evidence>
<feature type="compositionally biased region" description="Polar residues" evidence="12">
    <location>
        <begin position="7"/>
        <end position="29"/>
    </location>
</feature>
<accession>B9WM14</accession>
<dbReference type="SUPFAM" id="SSF54001">
    <property type="entry name" value="Cysteine proteinases"/>
    <property type="match status" value="1"/>
</dbReference>
<dbReference type="Pfam" id="PF13446">
    <property type="entry name" value="RPT"/>
    <property type="match status" value="3"/>
</dbReference>
<dbReference type="GO" id="GO:0070628">
    <property type="term" value="F:proteasome binding"/>
    <property type="evidence" value="ECO:0007669"/>
    <property type="project" value="TreeGrafter"/>
</dbReference>
<evidence type="ECO:0000256" key="6">
    <source>
        <dbReference type="ARBA" id="ARBA00022807"/>
    </source>
</evidence>
<dbReference type="GO" id="GO:0043161">
    <property type="term" value="P:proteasome-mediated ubiquitin-dependent protein catabolic process"/>
    <property type="evidence" value="ECO:0007669"/>
    <property type="project" value="InterPro"/>
</dbReference>
<dbReference type="InterPro" id="IPR025305">
    <property type="entry name" value="UCH_repeat_domain"/>
</dbReference>
<sequence>MIDSEATIPSSLVSVETENVETDTANSDKSLSHIDRTSNSPDTASNQFQSNNPFRSSSSIVSAPSSESMPVSQLRTRIANAELVNYPFKTLNRILDDLKWTVPVQGKYNFSMLNSKPIDYSEELSKVVNSSVTNFETLILNNDLEYCKSIEKVEYSNSQQMLYIMRGILSDKRHGIYHFRLAALETDSNPFVTKLIDKHQYHVIPKSSISPHDLQILLENASDIDKIVDDAFFKSLNSPNGQILRVTLFQAEFTQEDLVPLTDETIIRERYLEGIKRHPNLSPETIPNPLHCIKTLIKVLRGPVTLKPQDTIKTINLKNTVMDAQIDVNLLFDKLSFTLNGDEAVPPDLNNFPDLKESYIRKLLELIYFAKNLRVPNNEFQTLYSFSDNMSQVFHTIVEYDKNVSVRHFSSNYSNRFPYFINLSASAYFPDELIIKCFELTVQSDPINQLYYVDSLKQVRSFRNNNGGYSINNKLDIYFRQRNLIGYSDFLESMKVLGLAVENNEIEAIDDDVIIAMYRSQFKNDPKNYQYYNNHLNRIADIKSSEKLDDFIQKELLPIDLALDELSIEEITEDDVVITAYEFKLDELLQQNGFNGNANEVVFLNKALLSVAVHRRSYILLEYLETKLPDYVKVPSMNDMTTRKAFETLNIDVQAPESEIISTFQDKLLKGDVDIRLLRYALKLVAESKKSEILFSFLSTGKVDTSLLPAQNWPAGLDNIGNTCYLNSLLQYYFCIKPLRELILTFNENNFSASDYPETRKIGGRKVENMELQRSNQFVYQLRRLFQEMIYSNKRCVQPSKELAYLSFLPLSQPVNFKNHAKTNHVDATVIEGNDQVQLTEIENNKNVGTTFEQGGFEEGIYQQSENGLNGDKDVTMTDGDDEKNVETKDIIHIDGEIETESNENNKDYSLVVESSQSPRSSRSIIEDEIETPDATSSDDDEVGSSPRILPISSDQIESTIEVGRQQDVTECIENVTYQIETALPPQLIDKDGEQYDLIKQLFCGKTKQTIVPLDKPDDPPRISLERFFSLIINVSDHPKSIYDALDYYFNEDVVKLDEGLVKKSITISELPQILQFHVQRVLFDREKLMAYKSIEPIPFSDKIYLDRYLDTQDEEILYKRNQVFEWKRDIVKLQQHKSDLLKIDPETSVSLIDSLKITEKYLENKIISDDSLSIELSTIQTINDEIKKLTSNLQDIDNRLNELNHLINIQFQDYKSIAYNIFAVFIHRGEASYGHYWVYIKDPHNNNIFRKYNDEIVTEVPASEIFNFLETNTATPYYIVYIKEELESSYIEPLKREIKE</sequence>
<dbReference type="InterPro" id="IPR001394">
    <property type="entry name" value="Peptidase_C19_UCH"/>
</dbReference>
<feature type="domain" description="USP" evidence="13">
    <location>
        <begin position="715"/>
        <end position="1285"/>
    </location>
</feature>
<keyword evidence="16" id="KW-1185">Reference proteome</keyword>
<feature type="compositionally biased region" description="Low complexity" evidence="12">
    <location>
        <begin position="910"/>
        <end position="924"/>
    </location>
</feature>
<dbReference type="eggNOG" id="KOG1863">
    <property type="taxonomic scope" value="Eukaryota"/>
</dbReference>
<name>B9WM14_CANDC</name>
<feature type="compositionally biased region" description="Polar residues" evidence="12">
    <location>
        <begin position="37"/>
        <end position="55"/>
    </location>
</feature>
<dbReference type="PROSITE" id="PS50235">
    <property type="entry name" value="USP_3"/>
    <property type="match status" value="1"/>
</dbReference>
<evidence type="ECO:0000256" key="9">
    <source>
        <dbReference type="ARBA" id="ARBA00042236"/>
    </source>
</evidence>
<dbReference type="Pfam" id="PF00443">
    <property type="entry name" value="UCH"/>
    <property type="match status" value="1"/>
</dbReference>
<feature type="region of interest" description="Disordered" evidence="12">
    <location>
        <begin position="864"/>
        <end position="951"/>
    </location>
</feature>
<dbReference type="KEGG" id="cdu:CD36_31360"/>
<evidence type="ECO:0000259" key="13">
    <source>
        <dbReference type="PROSITE" id="PS50235"/>
    </source>
</evidence>